<dbReference type="Proteomes" id="UP001247542">
    <property type="component" value="Unassembled WGS sequence"/>
</dbReference>
<evidence type="ECO:0008006" key="4">
    <source>
        <dbReference type="Google" id="ProtNLM"/>
    </source>
</evidence>
<feature type="transmembrane region" description="Helical" evidence="1">
    <location>
        <begin position="319"/>
        <end position="342"/>
    </location>
</feature>
<name>A0ABU3IA52_9ACTO</name>
<sequence length="467" mass="51474">MTSLSRLRAKARRNALGLGFSYVLFYAASMLAVWCLWQLTGSWGITGDVNYYYQWGRFALKHGVSGAMVEYPTPAAALLFLGAAFTNDAQTYQAGFAWAMVLLVGAWFLVLWRKQQPRLDPQPHGHNNSYWRDGRSGARAVLGSGERSSVSSGEHSPNLSGSLHDLSMPRWVWLFTEPGWMWALLTACMGPLLLNRFDLVPALLGAAAFLATSRAWAGHLLAWGTAMKLTPITLFAAFTRSWKRAGLALLGTGVGLILISALLGGWQRVFSPLGWQFGRGLHSESIVATAITWVRAFNPGAYTAALSTNNSIDYSGPGVFLSLHVGTVLTVLTLALIVTFGVRAYRMPTTAGTKALLACAITGLLICSNKVFSPQYMIWLLPLWTAVLVFERTRWHAEMGLALAGITAMTQCIYPTLYPYFLATTTSIPHTWACIFVVVRNVALVVWTLTVCWRVWKRTTRTRNYTS</sequence>
<keyword evidence="1" id="KW-0472">Membrane</keyword>
<feature type="transmembrane region" description="Helical" evidence="1">
    <location>
        <begin position="245"/>
        <end position="266"/>
    </location>
</feature>
<evidence type="ECO:0000313" key="3">
    <source>
        <dbReference type="Proteomes" id="UP001247542"/>
    </source>
</evidence>
<evidence type="ECO:0000256" key="1">
    <source>
        <dbReference type="SAM" id="Phobius"/>
    </source>
</evidence>
<evidence type="ECO:0000313" key="2">
    <source>
        <dbReference type="EMBL" id="MDT3767259.1"/>
    </source>
</evidence>
<feature type="transmembrane region" description="Helical" evidence="1">
    <location>
        <begin position="171"/>
        <end position="194"/>
    </location>
</feature>
<protein>
    <recommendedName>
        <fullName evidence="4">DUF2029 domain-containing protein</fullName>
    </recommendedName>
</protein>
<feature type="transmembrane region" description="Helical" evidence="1">
    <location>
        <begin position="95"/>
        <end position="112"/>
    </location>
</feature>
<feature type="transmembrane region" description="Helical" evidence="1">
    <location>
        <begin position="430"/>
        <end position="456"/>
    </location>
</feature>
<reference evidence="2 3" key="1">
    <citation type="submission" date="2023-06" db="EMBL/GenBank/DDBJ databases">
        <title>Draft genome sequence of Gleimia hominis type strain CCUG 57540T.</title>
        <authorList>
            <person name="Salva-Serra F."/>
            <person name="Cardew S."/>
            <person name="Jensie Markopoulos S."/>
            <person name="Ohlen M."/>
            <person name="Inganas E."/>
            <person name="Svensson-Stadler L."/>
            <person name="Moore E.R.B."/>
        </authorList>
    </citation>
    <scope>NUCLEOTIDE SEQUENCE [LARGE SCALE GENOMIC DNA]</scope>
    <source>
        <strain evidence="2 3">CCUG 57540</strain>
    </source>
</reference>
<keyword evidence="1" id="KW-0812">Transmembrane</keyword>
<accession>A0ABU3IA52</accession>
<comment type="caution">
    <text evidence="2">The sequence shown here is derived from an EMBL/GenBank/DDBJ whole genome shotgun (WGS) entry which is preliminary data.</text>
</comment>
<keyword evidence="3" id="KW-1185">Reference proteome</keyword>
<proteinExistence type="predicted"/>
<keyword evidence="1" id="KW-1133">Transmembrane helix</keyword>
<feature type="transmembrane region" description="Helical" evidence="1">
    <location>
        <begin position="20"/>
        <end position="39"/>
    </location>
</feature>
<dbReference type="EMBL" id="JASXSX010000001">
    <property type="protein sequence ID" value="MDT3767259.1"/>
    <property type="molecule type" value="Genomic_DNA"/>
</dbReference>
<organism evidence="2 3">
    <name type="scientific">Gleimia hominis</name>
    <dbReference type="NCBI Taxonomy" id="595468"/>
    <lineage>
        <taxon>Bacteria</taxon>
        <taxon>Bacillati</taxon>
        <taxon>Actinomycetota</taxon>
        <taxon>Actinomycetes</taxon>
        <taxon>Actinomycetales</taxon>
        <taxon>Actinomycetaceae</taxon>
        <taxon>Gleimia</taxon>
    </lineage>
</organism>
<feature type="transmembrane region" description="Helical" evidence="1">
    <location>
        <begin position="400"/>
        <end position="418"/>
    </location>
</feature>
<gene>
    <name evidence="2" type="ORF">QS713_04150</name>
</gene>